<dbReference type="Proteomes" id="UP001150266">
    <property type="component" value="Unassembled WGS sequence"/>
</dbReference>
<dbReference type="InterPro" id="IPR044089">
    <property type="entry name" value="Alr1-like"/>
</dbReference>
<comment type="caution">
    <text evidence="8">The sequence shown here is derived from an EMBL/GenBank/DDBJ whole genome shotgun (WGS) entry which is preliminary data.</text>
</comment>
<dbReference type="SUPFAM" id="SSF144083">
    <property type="entry name" value="Magnesium transport protein CorA, transmembrane region"/>
    <property type="match status" value="1"/>
</dbReference>
<dbReference type="InterPro" id="IPR002523">
    <property type="entry name" value="MgTranspt_CorA/ZnTranspt_ZntB"/>
</dbReference>
<feature type="compositionally biased region" description="Polar residues" evidence="6">
    <location>
        <begin position="1"/>
        <end position="16"/>
    </location>
</feature>
<reference evidence="8" key="1">
    <citation type="submission" date="2022-08" db="EMBL/GenBank/DDBJ databases">
        <title>A Global Phylogenomic Analysis of the Shiitake Genus Lentinula.</title>
        <authorList>
            <consortium name="DOE Joint Genome Institute"/>
            <person name="Sierra-Patev S."/>
            <person name="Min B."/>
            <person name="Naranjo-Ortiz M."/>
            <person name="Looney B."/>
            <person name="Konkel Z."/>
            <person name="Slot J.C."/>
            <person name="Sakamoto Y."/>
            <person name="Steenwyk J.L."/>
            <person name="Rokas A."/>
            <person name="Carro J."/>
            <person name="Camarero S."/>
            <person name="Ferreira P."/>
            <person name="Molpeceres G."/>
            <person name="Ruiz-Duenas F.J."/>
            <person name="Serrano A."/>
            <person name="Henrissat B."/>
            <person name="Drula E."/>
            <person name="Hughes K.W."/>
            <person name="Mata J.L."/>
            <person name="Ishikawa N.K."/>
            <person name="Vargas-Isla R."/>
            <person name="Ushijima S."/>
            <person name="Smith C.A."/>
            <person name="Ahrendt S."/>
            <person name="Andreopoulos W."/>
            <person name="He G."/>
            <person name="Labutti K."/>
            <person name="Lipzen A."/>
            <person name="Ng V."/>
            <person name="Riley R."/>
            <person name="Sandor L."/>
            <person name="Barry K."/>
            <person name="Martinez A.T."/>
            <person name="Xiao Y."/>
            <person name="Gibbons J.G."/>
            <person name="Terashima K."/>
            <person name="Grigoriev I.V."/>
            <person name="Hibbett D.S."/>
        </authorList>
    </citation>
    <scope>NUCLEOTIDE SEQUENCE</scope>
    <source>
        <strain evidence="8">JLM2183</strain>
    </source>
</reference>
<dbReference type="PANTHER" id="PTHR21535:SF51">
    <property type="entry name" value="MANGANESE RESISTANCE PROTEIN MNR2"/>
    <property type="match status" value="1"/>
</dbReference>
<name>A0A9W9ABT6_9AGAR</name>
<evidence type="ECO:0000256" key="2">
    <source>
        <dbReference type="ARBA" id="ARBA00009765"/>
    </source>
</evidence>
<dbReference type="GO" id="GO:0015095">
    <property type="term" value="F:magnesium ion transmembrane transporter activity"/>
    <property type="evidence" value="ECO:0007669"/>
    <property type="project" value="InterPro"/>
</dbReference>
<feature type="compositionally biased region" description="Basic and acidic residues" evidence="6">
    <location>
        <begin position="403"/>
        <end position="415"/>
    </location>
</feature>
<evidence type="ECO:0000313" key="9">
    <source>
        <dbReference type="Proteomes" id="UP001150266"/>
    </source>
</evidence>
<evidence type="ECO:0000313" key="8">
    <source>
        <dbReference type="EMBL" id="KAJ4479188.1"/>
    </source>
</evidence>
<dbReference type="InterPro" id="IPR045863">
    <property type="entry name" value="CorA_TM1_TM2"/>
</dbReference>
<dbReference type="GO" id="GO:0016020">
    <property type="term" value="C:membrane"/>
    <property type="evidence" value="ECO:0007669"/>
    <property type="project" value="UniProtKB-SubCell"/>
</dbReference>
<evidence type="ECO:0000256" key="4">
    <source>
        <dbReference type="ARBA" id="ARBA00022989"/>
    </source>
</evidence>
<evidence type="ECO:0000256" key="1">
    <source>
        <dbReference type="ARBA" id="ARBA00004141"/>
    </source>
</evidence>
<comment type="subcellular location">
    <subcellularLocation>
        <location evidence="1">Membrane</location>
        <topology evidence="1">Multi-pass membrane protein</topology>
    </subcellularLocation>
</comment>
<dbReference type="Gene3D" id="3.30.460.20">
    <property type="entry name" value="CorA soluble domain-like"/>
    <property type="match status" value="1"/>
</dbReference>
<keyword evidence="5 7" id="KW-0472">Membrane</keyword>
<dbReference type="SUPFAM" id="SSF143865">
    <property type="entry name" value="CorA soluble domain-like"/>
    <property type="match status" value="1"/>
</dbReference>
<keyword evidence="9" id="KW-1185">Reference proteome</keyword>
<dbReference type="AlphaFoldDB" id="A0A9W9ABT6"/>
<dbReference type="GO" id="GO:0010961">
    <property type="term" value="P:intracellular magnesium ion homeostasis"/>
    <property type="evidence" value="ECO:0007669"/>
    <property type="project" value="TreeGrafter"/>
</dbReference>
<dbReference type="Pfam" id="PF01544">
    <property type="entry name" value="CorA"/>
    <property type="match status" value="1"/>
</dbReference>
<evidence type="ECO:0000256" key="3">
    <source>
        <dbReference type="ARBA" id="ARBA00022692"/>
    </source>
</evidence>
<gene>
    <name evidence="8" type="ORF">J3R30DRAFT_3475157</name>
</gene>
<keyword evidence="4 7" id="KW-1133">Transmembrane helix</keyword>
<comment type="similarity">
    <text evidence="2">Belongs to the CorA metal ion transporter (MIT) (TC 1.A.35) family.</text>
</comment>
<sequence length="764" mass="84162">MSSVGVLSNSPVSTRGGSPVRRKGSSNISVDDPENRARLSPTLARSFDPNDPQVRERQQTLDMDMAMQLSKARRDTITTSPTVPLQEIQGETQDNVARARLSPREQREIDIAQGPSMEEIDDLDSITTKRQPSPVDLRDLLPQNHDPSLLVSLNSAVHPSRDDPSASAYGALPTYQANMSQSAFNFVQMEAFAASERLALGISSSNTTKFSLPPLRNQLFSDDVFLPRQSHPAPLLADKSGPAPADVPVANSETVDSALSDTAAASSSIPIRQRKLSQSNPHPRSHRKGIGGKLALFETTHGGSSGPNRIPFSLGPGGNASAIGAPTANDPPSFDNGSTSLFRPATVPATQYPSVPGLNTGHDRPYRFSFYSNALPSTIHARSLSEIPAEGQTFEDLFAGVNRDRNDPHVKDKRPTSAGPKGYFPGNAKPSYRSRPGFGGGLGFSSYEGQDPECCTWWLDVLSPTDEEMKMLSKAFGIHPLTTEDIQMEETREKIELFRNYYLVCFRSFDQDSYSPTYLEPLNMYIIVFREGTLSFHFRPTPHPSSVRRRIKQLKDYISVTSDWISYALIDDITDAFGPLIQSIEYEVDSIDELVLILKDSTEQSDMLRRIGTCRKKVMGLLRLMGNKADVVKGLAKRCNENWQVAPTSDIGLYLSDIQDHLITMTQSLNHYEKILSRSHSNYLAQISIEMTEANNQINDVLSKLTALGTVLIPMNLVTGLWGMNVHVPGEDIPGYAWFVSIIACLAAFAVIGGYTTYRLMSRR</sequence>
<dbReference type="Gene3D" id="1.20.58.340">
    <property type="entry name" value="Magnesium transport protein CorA, transmembrane region"/>
    <property type="match status" value="2"/>
</dbReference>
<protein>
    <recommendedName>
        <fullName evidence="10">Cora-domain-containing protein</fullName>
    </recommendedName>
</protein>
<keyword evidence="3 7" id="KW-0812">Transmembrane</keyword>
<feature type="region of interest" description="Disordered" evidence="6">
    <location>
        <begin position="403"/>
        <end position="430"/>
    </location>
</feature>
<dbReference type="FunFam" id="1.20.58.340:FF:000008">
    <property type="entry name" value="CorA family metal ion transporter"/>
    <property type="match status" value="1"/>
</dbReference>
<dbReference type="InterPro" id="IPR045861">
    <property type="entry name" value="CorA_cytoplasmic_dom"/>
</dbReference>
<feature type="region of interest" description="Disordered" evidence="6">
    <location>
        <begin position="261"/>
        <end position="360"/>
    </location>
</feature>
<dbReference type="OrthoDB" id="29879at2759"/>
<feature type="region of interest" description="Disordered" evidence="6">
    <location>
        <begin position="1"/>
        <end position="56"/>
    </location>
</feature>
<dbReference type="FunFam" id="1.20.58.340:FF:000006">
    <property type="entry name" value="CorA family metal ion transporter"/>
    <property type="match status" value="1"/>
</dbReference>
<proteinExistence type="inferred from homology"/>
<dbReference type="PANTHER" id="PTHR21535">
    <property type="entry name" value="MAGNESIUM AND COBALT TRANSPORT PROTEIN/MITOCHONDRIAL IMPORT INNER MEMBRANE TRANSLOCASE SUBUNIT TIM8"/>
    <property type="match status" value="1"/>
</dbReference>
<organism evidence="8 9">
    <name type="scientific">Lentinula aciculospora</name>
    <dbReference type="NCBI Taxonomy" id="153920"/>
    <lineage>
        <taxon>Eukaryota</taxon>
        <taxon>Fungi</taxon>
        <taxon>Dikarya</taxon>
        <taxon>Basidiomycota</taxon>
        <taxon>Agaricomycotina</taxon>
        <taxon>Agaricomycetes</taxon>
        <taxon>Agaricomycetidae</taxon>
        <taxon>Agaricales</taxon>
        <taxon>Marasmiineae</taxon>
        <taxon>Omphalotaceae</taxon>
        <taxon>Lentinula</taxon>
    </lineage>
</organism>
<evidence type="ECO:0000256" key="6">
    <source>
        <dbReference type="SAM" id="MobiDB-lite"/>
    </source>
</evidence>
<feature type="transmembrane region" description="Helical" evidence="7">
    <location>
        <begin position="736"/>
        <end position="758"/>
    </location>
</feature>
<dbReference type="CDD" id="cd12829">
    <property type="entry name" value="Alr1p-like"/>
    <property type="match status" value="1"/>
</dbReference>
<dbReference type="EMBL" id="JAOTPV010000008">
    <property type="protein sequence ID" value="KAJ4479188.1"/>
    <property type="molecule type" value="Genomic_DNA"/>
</dbReference>
<evidence type="ECO:0000256" key="7">
    <source>
        <dbReference type="SAM" id="Phobius"/>
    </source>
</evidence>
<accession>A0A9W9ABT6</accession>
<evidence type="ECO:0000256" key="5">
    <source>
        <dbReference type="ARBA" id="ARBA00023136"/>
    </source>
</evidence>
<evidence type="ECO:0008006" key="10">
    <source>
        <dbReference type="Google" id="ProtNLM"/>
    </source>
</evidence>